<evidence type="ECO:0000313" key="1">
    <source>
        <dbReference type="EMBL" id="ORY19473.1"/>
    </source>
</evidence>
<accession>A0A1Y2AA75</accession>
<proteinExistence type="predicted"/>
<gene>
    <name evidence="1" type="ORF">BCR34DRAFT_471925</name>
</gene>
<protein>
    <recommendedName>
        <fullName evidence="3">Transposase Tc1-like domain-containing protein</fullName>
    </recommendedName>
</protein>
<evidence type="ECO:0008006" key="3">
    <source>
        <dbReference type="Google" id="ProtNLM"/>
    </source>
</evidence>
<evidence type="ECO:0000313" key="2">
    <source>
        <dbReference type="Proteomes" id="UP000193144"/>
    </source>
</evidence>
<comment type="caution">
    <text evidence="1">The sequence shown here is derived from an EMBL/GenBank/DDBJ whole genome shotgun (WGS) entry which is preliminary data.</text>
</comment>
<dbReference type="AlphaFoldDB" id="A0A1Y2AA75"/>
<dbReference type="OrthoDB" id="4156902at2759"/>
<name>A0A1Y2AA75_9PLEO</name>
<dbReference type="STRING" id="1231657.A0A1Y2AA75"/>
<reference evidence="1 2" key="1">
    <citation type="submission" date="2016-07" db="EMBL/GenBank/DDBJ databases">
        <title>Pervasive Adenine N6-methylation of Active Genes in Fungi.</title>
        <authorList>
            <consortium name="DOE Joint Genome Institute"/>
            <person name="Mondo S.J."/>
            <person name="Dannebaum R.O."/>
            <person name="Kuo R.C."/>
            <person name="Labutti K."/>
            <person name="Haridas S."/>
            <person name="Kuo A."/>
            <person name="Salamov A."/>
            <person name="Ahrendt S.R."/>
            <person name="Lipzen A."/>
            <person name="Sullivan W."/>
            <person name="Andreopoulos W.B."/>
            <person name="Clum A."/>
            <person name="Lindquist E."/>
            <person name="Daum C."/>
            <person name="Ramamoorthy G.K."/>
            <person name="Gryganskyi A."/>
            <person name="Culley D."/>
            <person name="Magnuson J.K."/>
            <person name="James T.Y."/>
            <person name="O'Malley M.A."/>
            <person name="Stajich J.E."/>
            <person name="Spatafora J.W."/>
            <person name="Visel A."/>
            <person name="Grigoriev I.V."/>
        </authorList>
    </citation>
    <scope>NUCLEOTIDE SEQUENCE [LARGE SCALE GENOMIC DNA]</scope>
    <source>
        <strain evidence="1 2">CBS 115471</strain>
    </source>
</reference>
<dbReference type="Proteomes" id="UP000193144">
    <property type="component" value="Unassembled WGS sequence"/>
</dbReference>
<feature type="non-terminal residue" evidence="1">
    <location>
        <position position="1"/>
    </location>
</feature>
<organism evidence="1 2">
    <name type="scientific">Clohesyomyces aquaticus</name>
    <dbReference type="NCBI Taxonomy" id="1231657"/>
    <lineage>
        <taxon>Eukaryota</taxon>
        <taxon>Fungi</taxon>
        <taxon>Dikarya</taxon>
        <taxon>Ascomycota</taxon>
        <taxon>Pezizomycotina</taxon>
        <taxon>Dothideomycetes</taxon>
        <taxon>Pleosporomycetidae</taxon>
        <taxon>Pleosporales</taxon>
        <taxon>Lindgomycetaceae</taxon>
        <taxon>Clohesyomyces</taxon>
    </lineage>
</organism>
<sequence length="101" mass="11323">YNNPTRSAVVVLKALGKPNHKITRVTRVKKRTINSIYARAIKQGFDPSLQPLKLEEKHLEDAHRSGRPSKQSEVAQKVVNTVRTDRYGREKSCANIASALS</sequence>
<keyword evidence="2" id="KW-1185">Reference proteome</keyword>
<dbReference type="EMBL" id="MCFA01000002">
    <property type="protein sequence ID" value="ORY19473.1"/>
    <property type="molecule type" value="Genomic_DNA"/>
</dbReference>